<proteinExistence type="predicted"/>
<evidence type="ECO:0000313" key="2">
    <source>
        <dbReference type="Proteomes" id="UP001561463"/>
    </source>
</evidence>
<dbReference type="RefSeq" id="WP_369497853.1">
    <property type="nucleotide sequence ID" value="NZ_JBFZPZ010000007.1"/>
</dbReference>
<reference evidence="1 2" key="1">
    <citation type="submission" date="2024-03" db="EMBL/GenBank/DDBJ databases">
        <title>Role of Flies in the Dissemination of Carbapenem-Resistant Enterobacteriaceae (CRE): An Epidemiological and Genomic Study in China.</title>
        <authorList>
            <person name="Chen K."/>
            <person name="Zhang R."/>
            <person name="Chen S."/>
        </authorList>
    </citation>
    <scope>NUCLEOTIDE SEQUENCE [LARGE SCALE GENOMIC DNA]</scope>
    <source>
        <strain evidence="2">fly-313</strain>
    </source>
</reference>
<dbReference type="EMBL" id="JBFZPZ010000007">
    <property type="protein sequence ID" value="MEX9253121.1"/>
    <property type="molecule type" value="Genomic_DNA"/>
</dbReference>
<keyword evidence="2" id="KW-1185">Reference proteome</keyword>
<protein>
    <submittedName>
        <fullName evidence="1">Uncharacterized protein</fullName>
    </submittedName>
</protein>
<name>A0ABV4A6K5_9ENTR</name>
<comment type="caution">
    <text evidence="1">The sequence shown here is derived from an EMBL/GenBank/DDBJ whole genome shotgun (WGS) entry which is preliminary data.</text>
</comment>
<organism evidence="1 2">
    <name type="scientific">Pseudenterobacter timonensis</name>
    <dbReference type="NCBI Taxonomy" id="1755099"/>
    <lineage>
        <taxon>Bacteria</taxon>
        <taxon>Pseudomonadati</taxon>
        <taxon>Pseudomonadota</taxon>
        <taxon>Gammaproteobacteria</taxon>
        <taxon>Enterobacterales</taxon>
        <taxon>Enterobacteriaceae</taxon>
        <taxon>Pseudenterobacter</taxon>
    </lineage>
</organism>
<dbReference type="Proteomes" id="UP001561463">
    <property type="component" value="Unassembled WGS sequence"/>
</dbReference>
<evidence type="ECO:0000313" key="1">
    <source>
        <dbReference type="EMBL" id="MEX9253121.1"/>
    </source>
</evidence>
<gene>
    <name evidence="1" type="ORF">AB7Z85_11465</name>
</gene>
<sequence>MDHSAFLRFQVINLTSISYTRFHPAKTLPELTKNVKFGQNLTFLDSATNHALTRLGKLSKVMDALSCNGSVMTSASSEADPLKIKLSALLLAIGSGSAQGQGALKVEYQSLTATMTWVAHTNETALNHGISQRTPLK</sequence>
<accession>A0ABV4A6K5</accession>